<comment type="similarity">
    <text evidence="1">Belongs to the 'phage' integrase family.</text>
</comment>
<keyword evidence="7" id="KW-1185">Reference proteome</keyword>
<dbReference type="Pfam" id="PF00589">
    <property type="entry name" value="Phage_integrase"/>
    <property type="match status" value="1"/>
</dbReference>
<feature type="domain" description="Tyr recombinase" evidence="5">
    <location>
        <begin position="215"/>
        <end position="394"/>
    </location>
</feature>
<dbReference type="Gene3D" id="3.30.160.390">
    <property type="entry name" value="Integrase, DNA-binding domain"/>
    <property type="match status" value="1"/>
</dbReference>
<gene>
    <name evidence="6" type="ORF">MBEBAB_2294</name>
</gene>
<keyword evidence="2" id="KW-0229">DNA integration</keyword>
<dbReference type="InterPro" id="IPR011010">
    <property type="entry name" value="DNA_brk_join_enz"/>
</dbReference>
<evidence type="ECO:0000256" key="1">
    <source>
        <dbReference type="ARBA" id="ARBA00008857"/>
    </source>
</evidence>
<proteinExistence type="inferred from homology"/>
<dbReference type="Gene3D" id="1.10.443.10">
    <property type="entry name" value="Intergrase catalytic core"/>
    <property type="match status" value="1"/>
</dbReference>
<dbReference type="Pfam" id="PF22022">
    <property type="entry name" value="Phage_int_M"/>
    <property type="match status" value="1"/>
</dbReference>
<evidence type="ECO:0000256" key="4">
    <source>
        <dbReference type="ARBA" id="ARBA00023172"/>
    </source>
</evidence>
<accession>A0A8E0NCU6</accession>
<dbReference type="InterPro" id="IPR013762">
    <property type="entry name" value="Integrase-like_cat_sf"/>
</dbReference>
<dbReference type="PROSITE" id="PS51898">
    <property type="entry name" value="TYR_RECOMBINASE"/>
    <property type="match status" value="1"/>
</dbReference>
<dbReference type="RefSeq" id="WP_021698138.1">
    <property type="nucleotide sequence ID" value="NZ_BATC01000050.1"/>
</dbReference>
<protein>
    <submittedName>
        <fullName evidence="6">Putative integrase</fullName>
    </submittedName>
</protein>
<dbReference type="AlphaFoldDB" id="A0A8E0NCU6"/>
<dbReference type="Proteomes" id="UP000016569">
    <property type="component" value="Unassembled WGS sequence"/>
</dbReference>
<dbReference type="EMBL" id="BATC01000050">
    <property type="protein sequence ID" value="GAD60044.1"/>
    <property type="molecule type" value="Genomic_DNA"/>
</dbReference>
<dbReference type="GO" id="GO:0003677">
    <property type="term" value="F:DNA binding"/>
    <property type="evidence" value="ECO:0007669"/>
    <property type="project" value="UniProtKB-KW"/>
</dbReference>
<evidence type="ECO:0000313" key="6">
    <source>
        <dbReference type="EMBL" id="GAD60044.1"/>
    </source>
</evidence>
<dbReference type="InterPro" id="IPR050808">
    <property type="entry name" value="Phage_Integrase"/>
</dbReference>
<name>A0A8E0NCU6_9CAUL</name>
<dbReference type="PANTHER" id="PTHR30629">
    <property type="entry name" value="PROPHAGE INTEGRASE"/>
    <property type="match status" value="1"/>
</dbReference>
<dbReference type="CDD" id="cd00801">
    <property type="entry name" value="INT_P4_C"/>
    <property type="match status" value="1"/>
</dbReference>
<evidence type="ECO:0000313" key="7">
    <source>
        <dbReference type="Proteomes" id="UP000016569"/>
    </source>
</evidence>
<evidence type="ECO:0000256" key="2">
    <source>
        <dbReference type="ARBA" id="ARBA00022908"/>
    </source>
</evidence>
<dbReference type="Gene3D" id="1.10.150.130">
    <property type="match status" value="1"/>
</dbReference>
<keyword evidence="4" id="KW-0233">DNA recombination</keyword>
<evidence type="ECO:0000256" key="3">
    <source>
        <dbReference type="ARBA" id="ARBA00023125"/>
    </source>
</evidence>
<evidence type="ECO:0000259" key="5">
    <source>
        <dbReference type="PROSITE" id="PS51898"/>
    </source>
</evidence>
<organism evidence="6 7">
    <name type="scientific">Brevundimonas abyssalis TAR-001</name>
    <dbReference type="NCBI Taxonomy" id="1391729"/>
    <lineage>
        <taxon>Bacteria</taxon>
        <taxon>Pseudomonadati</taxon>
        <taxon>Pseudomonadota</taxon>
        <taxon>Alphaproteobacteria</taxon>
        <taxon>Caulobacterales</taxon>
        <taxon>Caulobacteraceae</taxon>
        <taxon>Brevundimonas</taxon>
    </lineage>
</organism>
<keyword evidence="3" id="KW-0238">DNA-binding</keyword>
<dbReference type="InterPro" id="IPR053876">
    <property type="entry name" value="Phage_int_M"/>
</dbReference>
<dbReference type="GO" id="GO:0015074">
    <property type="term" value="P:DNA integration"/>
    <property type="evidence" value="ECO:0007669"/>
    <property type="project" value="UniProtKB-KW"/>
</dbReference>
<dbReference type="OrthoDB" id="9795573at2"/>
<sequence>MTQLTDSLIRRAIKRIGQSGGSELLTEGEGRGTGRLVLRVKATRCRVVAEWLAQQWRDNKRVRVKIGDYPSMTVEEARETFERDFANAIQKRRSIRIVRDNRTGTVGDLFDGYVGWLKAHEKPSWKETEKGLNKIADTLGRRRAARDIEPEEITEILRPIYKRGARSMACHVRGYLHAAFNWGIKSEHDYRNQSPRRFGLHLNPAASIPTEPKIVGNRWLSSREFVQLYRWLEYPSAPVHPPYLRAVRLLMLTGQRVQEIARLHVDQWDAEERIIDWSKTKNGSPHAIPVPSLAAELIEGIVPNRNGYFFPAAMDPTRPVSHQTLYAFMWRQRDNGVIPSVSNRDLRRTWKTLAGQAGVAKEIRDRIQNHALQDVSSRNYDRWDYMPEKRAGMERWDRFVRSLLAKEALRRAA</sequence>
<comment type="caution">
    <text evidence="6">The sequence shown here is derived from an EMBL/GenBank/DDBJ whole genome shotgun (WGS) entry which is preliminary data.</text>
</comment>
<dbReference type="InterPro" id="IPR002104">
    <property type="entry name" value="Integrase_catalytic"/>
</dbReference>
<dbReference type="GO" id="GO:0006310">
    <property type="term" value="P:DNA recombination"/>
    <property type="evidence" value="ECO:0007669"/>
    <property type="project" value="UniProtKB-KW"/>
</dbReference>
<dbReference type="InterPro" id="IPR010998">
    <property type="entry name" value="Integrase_recombinase_N"/>
</dbReference>
<dbReference type="PANTHER" id="PTHR30629:SF2">
    <property type="entry name" value="PROPHAGE INTEGRASE INTS-RELATED"/>
    <property type="match status" value="1"/>
</dbReference>
<dbReference type="SUPFAM" id="SSF56349">
    <property type="entry name" value="DNA breaking-rejoining enzymes"/>
    <property type="match status" value="1"/>
</dbReference>
<dbReference type="InterPro" id="IPR038488">
    <property type="entry name" value="Integrase_DNA-bd_sf"/>
</dbReference>
<reference evidence="7" key="1">
    <citation type="journal article" date="2013" name="Genome Announc.">
        <title>Draft Genome Sequence of the Dimorphic Prosthecate Bacterium Brevundimonas abyssalis TAR-001T.</title>
        <authorList>
            <person name="Tsubouchi T."/>
            <person name="Nishi S."/>
            <person name="Usui K."/>
            <person name="Shimane Y."/>
            <person name="Takaki Y."/>
            <person name="Maruyama T."/>
            <person name="Hatada Y."/>
        </authorList>
    </citation>
    <scope>NUCLEOTIDE SEQUENCE [LARGE SCALE GENOMIC DNA]</scope>
    <source>
        <strain evidence="7">TAR-001</strain>
    </source>
</reference>